<dbReference type="Proteomes" id="UP001234297">
    <property type="component" value="Chromosome 1"/>
</dbReference>
<evidence type="ECO:0000313" key="1">
    <source>
        <dbReference type="EMBL" id="KAJ8647115.1"/>
    </source>
</evidence>
<dbReference type="EMBL" id="CM056809">
    <property type="protein sequence ID" value="KAJ8647115.1"/>
    <property type="molecule type" value="Genomic_DNA"/>
</dbReference>
<accession>A0ACC2MNA0</accession>
<proteinExistence type="predicted"/>
<name>A0ACC2MNA0_PERAE</name>
<organism evidence="1 2">
    <name type="scientific">Persea americana</name>
    <name type="common">Avocado</name>
    <dbReference type="NCBI Taxonomy" id="3435"/>
    <lineage>
        <taxon>Eukaryota</taxon>
        <taxon>Viridiplantae</taxon>
        <taxon>Streptophyta</taxon>
        <taxon>Embryophyta</taxon>
        <taxon>Tracheophyta</taxon>
        <taxon>Spermatophyta</taxon>
        <taxon>Magnoliopsida</taxon>
        <taxon>Magnoliidae</taxon>
        <taxon>Laurales</taxon>
        <taxon>Lauraceae</taxon>
        <taxon>Persea</taxon>
    </lineage>
</organism>
<sequence>MSWGKLKRYLCYIGISGQLKPQSATLRVQTTSKLYSYISPTFTVLLEIARKQSSRKRETLKGFHLCASIWEPNNSVGHKYRTGLGLSD</sequence>
<protein>
    <submittedName>
        <fullName evidence="1">Uncharacterized protein</fullName>
    </submittedName>
</protein>
<evidence type="ECO:0000313" key="2">
    <source>
        <dbReference type="Proteomes" id="UP001234297"/>
    </source>
</evidence>
<keyword evidence="2" id="KW-1185">Reference proteome</keyword>
<gene>
    <name evidence="1" type="ORF">MRB53_000138</name>
</gene>
<reference evidence="1 2" key="1">
    <citation type="journal article" date="2022" name="Hortic Res">
        <title>A haplotype resolved chromosomal level avocado genome allows analysis of novel avocado genes.</title>
        <authorList>
            <person name="Nath O."/>
            <person name="Fletcher S.J."/>
            <person name="Hayward A."/>
            <person name="Shaw L.M."/>
            <person name="Masouleh A.K."/>
            <person name="Furtado A."/>
            <person name="Henry R.J."/>
            <person name="Mitter N."/>
        </authorList>
    </citation>
    <scope>NUCLEOTIDE SEQUENCE [LARGE SCALE GENOMIC DNA]</scope>
    <source>
        <strain evidence="2">cv. Hass</strain>
    </source>
</reference>
<comment type="caution">
    <text evidence="1">The sequence shown here is derived from an EMBL/GenBank/DDBJ whole genome shotgun (WGS) entry which is preliminary data.</text>
</comment>